<dbReference type="EMBL" id="JAGPXD010000001">
    <property type="protein sequence ID" value="KAH7376279.1"/>
    <property type="molecule type" value="Genomic_DNA"/>
</dbReference>
<dbReference type="InterPro" id="IPR001138">
    <property type="entry name" value="Zn2Cys6_DnaBD"/>
</dbReference>
<proteinExistence type="predicted"/>
<keyword evidence="5" id="KW-1185">Reference proteome</keyword>
<feature type="compositionally biased region" description="Polar residues" evidence="2">
    <location>
        <begin position="109"/>
        <end position="120"/>
    </location>
</feature>
<evidence type="ECO:0000256" key="2">
    <source>
        <dbReference type="SAM" id="MobiDB-lite"/>
    </source>
</evidence>
<dbReference type="InterPro" id="IPR036864">
    <property type="entry name" value="Zn2-C6_fun-type_DNA-bd_sf"/>
</dbReference>
<dbReference type="GO" id="GO:0008270">
    <property type="term" value="F:zinc ion binding"/>
    <property type="evidence" value="ECO:0007669"/>
    <property type="project" value="InterPro"/>
</dbReference>
<feature type="region of interest" description="Disordered" evidence="2">
    <location>
        <begin position="60"/>
        <end position="82"/>
    </location>
</feature>
<dbReference type="Gene3D" id="4.10.240.10">
    <property type="entry name" value="Zn(2)-C6 fungal-type DNA-binding domain"/>
    <property type="match status" value="1"/>
</dbReference>
<dbReference type="PANTHER" id="PTHR37534:SF46">
    <property type="entry name" value="ZN(II)2CYS6 TRANSCRIPTION FACTOR (EUROFUNG)"/>
    <property type="match status" value="1"/>
</dbReference>
<evidence type="ECO:0000313" key="5">
    <source>
        <dbReference type="Proteomes" id="UP000813385"/>
    </source>
</evidence>
<accession>A0A8K0X9E2</accession>
<protein>
    <recommendedName>
        <fullName evidence="3">Zn(2)-C6 fungal-type domain-containing protein</fullName>
    </recommendedName>
</protein>
<feature type="compositionally biased region" description="Low complexity" evidence="2">
    <location>
        <begin position="98"/>
        <end position="108"/>
    </location>
</feature>
<organism evidence="4 5">
    <name type="scientific">Plectosphaerella cucumerina</name>
    <dbReference type="NCBI Taxonomy" id="40658"/>
    <lineage>
        <taxon>Eukaryota</taxon>
        <taxon>Fungi</taxon>
        <taxon>Dikarya</taxon>
        <taxon>Ascomycota</taxon>
        <taxon>Pezizomycotina</taxon>
        <taxon>Sordariomycetes</taxon>
        <taxon>Hypocreomycetidae</taxon>
        <taxon>Glomerellales</taxon>
        <taxon>Plectosphaerellaceae</taxon>
        <taxon>Plectosphaerella</taxon>
    </lineage>
</organism>
<dbReference type="SUPFAM" id="SSF57701">
    <property type="entry name" value="Zn2/Cys6 DNA-binding domain"/>
    <property type="match status" value="1"/>
</dbReference>
<comment type="caution">
    <text evidence="4">The sequence shown here is derived from an EMBL/GenBank/DDBJ whole genome shotgun (WGS) entry which is preliminary data.</text>
</comment>
<sequence length="369" mass="39346">MPRARKPGALAPKSRSRNGCWPCKGRKVKCGEERPSCLNCLKLGDTCDYNIRLNWGGRRTKKSSQSLESPLAPTPPQQQQQQYVNPEPSLILKRSHTFPTTASSSSTTVCGPTQQQSSQVHPAWQSLGQGPPESLEYTDGTSHVPRASSSSSLFGKGAPSFPVPVAVMPSWSPFGRQADTFSSPLADDAGAYVPQAKHRRAKSLAEVSDAMSAWHHSPIMSSTSSHDMGSPCPPLSIAQHGYSSVSHGSPATPAVSAVIGDEEESKAGLLLPPPMPPFQGSDSDAAEAYSFYGFDVGAQDRDVGRNDDAACVPYIGFPASKINGGVHLISQSLADRAAAHRGLGGYYDSPVPILIPRHLEPIPEKYVTF</sequence>
<dbReference type="Pfam" id="PF00172">
    <property type="entry name" value="Zn_clus"/>
    <property type="match status" value="1"/>
</dbReference>
<evidence type="ECO:0000313" key="4">
    <source>
        <dbReference type="EMBL" id="KAH7376279.1"/>
    </source>
</evidence>
<dbReference type="CDD" id="cd00067">
    <property type="entry name" value="GAL4"/>
    <property type="match status" value="1"/>
</dbReference>
<name>A0A8K0X9E2_9PEZI</name>
<evidence type="ECO:0000256" key="1">
    <source>
        <dbReference type="ARBA" id="ARBA00023242"/>
    </source>
</evidence>
<dbReference type="OrthoDB" id="4356994at2759"/>
<reference evidence="4" key="1">
    <citation type="journal article" date="2021" name="Nat. Commun.">
        <title>Genetic determinants of endophytism in the Arabidopsis root mycobiome.</title>
        <authorList>
            <person name="Mesny F."/>
            <person name="Miyauchi S."/>
            <person name="Thiergart T."/>
            <person name="Pickel B."/>
            <person name="Atanasova L."/>
            <person name="Karlsson M."/>
            <person name="Huettel B."/>
            <person name="Barry K.W."/>
            <person name="Haridas S."/>
            <person name="Chen C."/>
            <person name="Bauer D."/>
            <person name="Andreopoulos W."/>
            <person name="Pangilinan J."/>
            <person name="LaButti K."/>
            <person name="Riley R."/>
            <person name="Lipzen A."/>
            <person name="Clum A."/>
            <person name="Drula E."/>
            <person name="Henrissat B."/>
            <person name="Kohler A."/>
            <person name="Grigoriev I.V."/>
            <person name="Martin F.M."/>
            <person name="Hacquard S."/>
        </authorList>
    </citation>
    <scope>NUCLEOTIDE SEQUENCE</scope>
    <source>
        <strain evidence="4">MPI-CAGE-AT-0016</strain>
    </source>
</reference>
<dbReference type="PROSITE" id="PS00463">
    <property type="entry name" value="ZN2_CY6_FUNGAL_1"/>
    <property type="match status" value="1"/>
</dbReference>
<dbReference type="Proteomes" id="UP000813385">
    <property type="component" value="Unassembled WGS sequence"/>
</dbReference>
<feature type="region of interest" description="Disordered" evidence="2">
    <location>
        <begin position="98"/>
        <end position="155"/>
    </location>
</feature>
<dbReference type="PANTHER" id="PTHR37534">
    <property type="entry name" value="TRANSCRIPTIONAL ACTIVATOR PROTEIN UGA3"/>
    <property type="match status" value="1"/>
</dbReference>
<feature type="domain" description="Zn(2)-C6 fungal-type" evidence="3">
    <location>
        <begin position="19"/>
        <end position="49"/>
    </location>
</feature>
<gene>
    <name evidence="4" type="ORF">B0T11DRAFT_19071</name>
</gene>
<dbReference type="PROSITE" id="PS50048">
    <property type="entry name" value="ZN2_CY6_FUNGAL_2"/>
    <property type="match status" value="1"/>
</dbReference>
<dbReference type="GO" id="GO:0000981">
    <property type="term" value="F:DNA-binding transcription factor activity, RNA polymerase II-specific"/>
    <property type="evidence" value="ECO:0007669"/>
    <property type="project" value="InterPro"/>
</dbReference>
<keyword evidence="1" id="KW-0539">Nucleus</keyword>
<evidence type="ECO:0000259" key="3">
    <source>
        <dbReference type="PROSITE" id="PS50048"/>
    </source>
</evidence>
<dbReference type="SMART" id="SM00066">
    <property type="entry name" value="GAL4"/>
    <property type="match status" value="1"/>
</dbReference>
<dbReference type="AlphaFoldDB" id="A0A8K0X9E2"/>